<name>A0A2N6SVR9_9CORY</name>
<accession>A0A2N6SVR9</accession>
<feature type="region of interest" description="Disordered" evidence="1">
    <location>
        <begin position="1"/>
        <end position="28"/>
    </location>
</feature>
<proteinExistence type="predicted"/>
<reference evidence="2 3" key="1">
    <citation type="submission" date="2017-09" db="EMBL/GenBank/DDBJ databases">
        <title>Bacterial strain isolated from the female urinary microbiota.</title>
        <authorList>
            <person name="Thomas-White K."/>
            <person name="Kumar N."/>
            <person name="Forster S."/>
            <person name="Putonti C."/>
            <person name="Lawley T."/>
            <person name="Wolfe A.J."/>
        </authorList>
    </citation>
    <scope>NUCLEOTIDE SEQUENCE [LARGE SCALE GENOMIC DNA]</scope>
    <source>
        <strain evidence="2 3">UMB0908</strain>
    </source>
</reference>
<evidence type="ECO:0000313" key="3">
    <source>
        <dbReference type="Proteomes" id="UP000235363"/>
    </source>
</evidence>
<dbReference type="AlphaFoldDB" id="A0A2N6SVR9"/>
<dbReference type="EMBL" id="PNHF01000045">
    <property type="protein sequence ID" value="PMC61116.1"/>
    <property type="molecule type" value="Genomic_DNA"/>
</dbReference>
<evidence type="ECO:0000313" key="2">
    <source>
        <dbReference type="EMBL" id="PMC61116.1"/>
    </source>
</evidence>
<sequence length="125" mass="12497">MSDDARAEGRIGMNGNMGAPGDGVRMSGDRVAGVSAEVTGRAVAGEGSWAAVPEFRPEAAGAAFIDRGARLEAAVEAMRGRGRRAHDGLSEYAPAVAAQFAALDDVDASSGAAVGRIGVPGGERA</sequence>
<comment type="caution">
    <text evidence="2">The sequence shown here is derived from an EMBL/GenBank/DDBJ whole genome shotgun (WGS) entry which is preliminary data.</text>
</comment>
<evidence type="ECO:0000256" key="1">
    <source>
        <dbReference type="SAM" id="MobiDB-lite"/>
    </source>
</evidence>
<organism evidence="2 3">
    <name type="scientific">Corynebacterium xerosis</name>
    <dbReference type="NCBI Taxonomy" id="1725"/>
    <lineage>
        <taxon>Bacteria</taxon>
        <taxon>Bacillati</taxon>
        <taxon>Actinomycetota</taxon>
        <taxon>Actinomycetes</taxon>
        <taxon>Mycobacteriales</taxon>
        <taxon>Corynebacteriaceae</taxon>
        <taxon>Corynebacterium</taxon>
    </lineage>
</organism>
<dbReference type="Proteomes" id="UP000235363">
    <property type="component" value="Unassembled WGS sequence"/>
</dbReference>
<gene>
    <name evidence="2" type="ORF">CJ204_12720</name>
</gene>
<protein>
    <submittedName>
        <fullName evidence="2">Uncharacterized protein</fullName>
    </submittedName>
</protein>